<protein>
    <submittedName>
        <fullName evidence="3">Response regulator</fullName>
    </submittedName>
</protein>
<proteinExistence type="predicted"/>
<evidence type="ECO:0000259" key="2">
    <source>
        <dbReference type="PROSITE" id="PS50110"/>
    </source>
</evidence>
<organism evidence="3 4">
    <name type="scientific">Paenibacillus piri</name>
    <dbReference type="NCBI Taxonomy" id="2547395"/>
    <lineage>
        <taxon>Bacteria</taxon>
        <taxon>Bacillati</taxon>
        <taxon>Bacillota</taxon>
        <taxon>Bacilli</taxon>
        <taxon>Bacillales</taxon>
        <taxon>Paenibacillaceae</taxon>
        <taxon>Paenibacillus</taxon>
    </lineage>
</organism>
<feature type="modified residue" description="4-aspartylphosphate" evidence="1">
    <location>
        <position position="27"/>
    </location>
</feature>
<name>A0A4R5K8S1_9BACL</name>
<dbReference type="GO" id="GO:0000160">
    <property type="term" value="P:phosphorelay signal transduction system"/>
    <property type="evidence" value="ECO:0007669"/>
    <property type="project" value="InterPro"/>
</dbReference>
<keyword evidence="4" id="KW-1185">Reference proteome</keyword>
<evidence type="ECO:0000256" key="1">
    <source>
        <dbReference type="PROSITE-ProRule" id="PRU00169"/>
    </source>
</evidence>
<comment type="caution">
    <text evidence="3">The sequence shown here is derived from an EMBL/GenBank/DDBJ whole genome shotgun (WGS) entry which is preliminary data.</text>
</comment>
<sequence>MITAGNGQGSAEFLGRGQPAIGLVILDVMMPSQTGYETCRFLRRKFALI</sequence>
<accession>A0A4R5K8S1</accession>
<dbReference type="EMBL" id="SMRT01000028">
    <property type="protein sequence ID" value="TDF91356.1"/>
    <property type="molecule type" value="Genomic_DNA"/>
</dbReference>
<keyword evidence="1" id="KW-0597">Phosphoprotein</keyword>
<feature type="domain" description="Response regulatory" evidence="2">
    <location>
        <begin position="1"/>
        <end position="49"/>
    </location>
</feature>
<dbReference type="AlphaFoldDB" id="A0A4R5K8S1"/>
<dbReference type="OrthoDB" id="9800897at2"/>
<dbReference type="SUPFAM" id="SSF52172">
    <property type="entry name" value="CheY-like"/>
    <property type="match status" value="1"/>
</dbReference>
<dbReference type="InterPro" id="IPR011006">
    <property type="entry name" value="CheY-like_superfamily"/>
</dbReference>
<dbReference type="Proteomes" id="UP000295636">
    <property type="component" value="Unassembled WGS sequence"/>
</dbReference>
<evidence type="ECO:0000313" key="4">
    <source>
        <dbReference type="Proteomes" id="UP000295636"/>
    </source>
</evidence>
<dbReference type="Gene3D" id="3.40.50.2300">
    <property type="match status" value="1"/>
</dbReference>
<dbReference type="InterPro" id="IPR001789">
    <property type="entry name" value="Sig_transdc_resp-reg_receiver"/>
</dbReference>
<dbReference type="PROSITE" id="PS50110">
    <property type="entry name" value="RESPONSE_REGULATORY"/>
    <property type="match status" value="1"/>
</dbReference>
<gene>
    <name evidence="3" type="ORF">E1757_32720</name>
</gene>
<reference evidence="3 4" key="1">
    <citation type="submission" date="2019-03" db="EMBL/GenBank/DDBJ databases">
        <title>This is whole genome sequence of Paenibacillus sp MS74 strain.</title>
        <authorList>
            <person name="Trinh H.N."/>
        </authorList>
    </citation>
    <scope>NUCLEOTIDE SEQUENCE [LARGE SCALE GENOMIC DNA]</scope>
    <source>
        <strain evidence="3 4">MS74</strain>
    </source>
</reference>
<evidence type="ECO:0000313" key="3">
    <source>
        <dbReference type="EMBL" id="TDF91356.1"/>
    </source>
</evidence>